<dbReference type="Gene3D" id="3.30.450.20">
    <property type="entry name" value="PAS domain"/>
    <property type="match status" value="4"/>
</dbReference>
<dbReference type="InterPro" id="IPR029016">
    <property type="entry name" value="GAF-like_dom_sf"/>
</dbReference>
<dbReference type="InterPro" id="IPR001610">
    <property type="entry name" value="PAC"/>
</dbReference>
<dbReference type="Gene3D" id="1.10.287.130">
    <property type="match status" value="1"/>
</dbReference>
<dbReference type="InterPro" id="IPR005467">
    <property type="entry name" value="His_kinase_dom"/>
</dbReference>
<feature type="domain" description="PAS" evidence="7">
    <location>
        <begin position="288"/>
        <end position="358"/>
    </location>
</feature>
<dbReference type="Pfam" id="PF00989">
    <property type="entry name" value="PAS"/>
    <property type="match status" value="1"/>
</dbReference>
<dbReference type="NCBIfam" id="TIGR00229">
    <property type="entry name" value="sensory_box"/>
    <property type="match status" value="3"/>
</dbReference>
<feature type="domain" description="PAS" evidence="7">
    <location>
        <begin position="166"/>
        <end position="236"/>
    </location>
</feature>
<dbReference type="CDD" id="cd00075">
    <property type="entry name" value="HATPase"/>
    <property type="match status" value="1"/>
</dbReference>
<reference evidence="9" key="1">
    <citation type="submission" date="2020-12" db="EMBL/GenBank/DDBJ databases">
        <title>Bacterial novel species Mucilaginibacter sp. SD-g isolated from soil.</title>
        <authorList>
            <person name="Jung H.-Y."/>
        </authorList>
    </citation>
    <scope>NUCLEOTIDE SEQUENCE</scope>
    <source>
        <strain evidence="9">SD-g</strain>
    </source>
</reference>
<feature type="domain" description="PAC" evidence="8">
    <location>
        <begin position="639"/>
        <end position="692"/>
    </location>
</feature>
<accession>A0A934PUI7</accession>
<dbReference type="InterPro" id="IPR036097">
    <property type="entry name" value="HisK_dim/P_sf"/>
</dbReference>
<dbReference type="Pfam" id="PF08448">
    <property type="entry name" value="PAS_4"/>
    <property type="match status" value="1"/>
</dbReference>
<evidence type="ECO:0000313" key="10">
    <source>
        <dbReference type="Proteomes" id="UP000613193"/>
    </source>
</evidence>
<organism evidence="9 10">
    <name type="scientific">Mucilaginibacter segetis</name>
    <dbReference type="NCBI Taxonomy" id="2793071"/>
    <lineage>
        <taxon>Bacteria</taxon>
        <taxon>Pseudomonadati</taxon>
        <taxon>Bacteroidota</taxon>
        <taxon>Sphingobacteriia</taxon>
        <taxon>Sphingobacteriales</taxon>
        <taxon>Sphingobacteriaceae</taxon>
        <taxon>Mucilaginibacter</taxon>
    </lineage>
</organism>
<dbReference type="EC" id="2.7.13.3" evidence="2"/>
<evidence type="ECO:0000259" key="7">
    <source>
        <dbReference type="PROSITE" id="PS50112"/>
    </source>
</evidence>
<dbReference type="InterPro" id="IPR000014">
    <property type="entry name" value="PAS"/>
</dbReference>
<dbReference type="PROSITE" id="PS50112">
    <property type="entry name" value="PAS"/>
    <property type="match status" value="2"/>
</dbReference>
<dbReference type="Gene3D" id="3.30.450.40">
    <property type="match status" value="1"/>
</dbReference>
<dbReference type="PROSITE" id="PS50113">
    <property type="entry name" value="PAC"/>
    <property type="match status" value="2"/>
</dbReference>
<dbReference type="AlphaFoldDB" id="A0A934PUI7"/>
<keyword evidence="5" id="KW-0418">Kinase</keyword>
<keyword evidence="3" id="KW-0597">Phosphoprotein</keyword>
<dbReference type="InterPro" id="IPR013655">
    <property type="entry name" value="PAS_fold_3"/>
</dbReference>
<evidence type="ECO:0000256" key="3">
    <source>
        <dbReference type="ARBA" id="ARBA00022553"/>
    </source>
</evidence>
<proteinExistence type="predicted"/>
<dbReference type="InterPro" id="IPR013767">
    <property type="entry name" value="PAS_fold"/>
</dbReference>
<dbReference type="SMART" id="SM00086">
    <property type="entry name" value="PAC"/>
    <property type="match status" value="4"/>
</dbReference>
<dbReference type="FunFam" id="3.30.450.20:FF:000099">
    <property type="entry name" value="Sensory box sensor histidine kinase"/>
    <property type="match status" value="1"/>
</dbReference>
<dbReference type="SMART" id="SM00387">
    <property type="entry name" value="HATPase_c"/>
    <property type="match status" value="1"/>
</dbReference>
<dbReference type="PANTHER" id="PTHR43304">
    <property type="entry name" value="PHYTOCHROME-LIKE PROTEIN CPH1"/>
    <property type="match status" value="1"/>
</dbReference>
<evidence type="ECO:0000256" key="1">
    <source>
        <dbReference type="ARBA" id="ARBA00000085"/>
    </source>
</evidence>
<dbReference type="InterPro" id="IPR000700">
    <property type="entry name" value="PAS-assoc_C"/>
</dbReference>
<dbReference type="SUPFAM" id="SSF55781">
    <property type="entry name" value="GAF domain-like"/>
    <property type="match status" value="1"/>
</dbReference>
<keyword evidence="10" id="KW-1185">Reference proteome</keyword>
<dbReference type="Proteomes" id="UP000613193">
    <property type="component" value="Unassembled WGS sequence"/>
</dbReference>
<dbReference type="Gene3D" id="3.30.565.10">
    <property type="entry name" value="Histidine kinase-like ATPase, C-terminal domain"/>
    <property type="match status" value="1"/>
</dbReference>
<dbReference type="CDD" id="cd00130">
    <property type="entry name" value="PAS"/>
    <property type="match status" value="3"/>
</dbReference>
<dbReference type="InterPro" id="IPR052162">
    <property type="entry name" value="Sensor_kinase/Photoreceptor"/>
</dbReference>
<sequence length="910" mass="104163">MNNLPIPENEKERLKALHGYEVLDSINEAEFDRITEIASIICDVPISLISLIDKDRQWFKSKIGLDVNETPRELAFCRYAIMDPHILEIQDAITDERFKNNLLVTGEPGIRFYAGTPLVDPEGYALGTLCVIDRKPKKLSAKQLRALKLLGEEVISKIVERRQKEELKNFENIFRRSNDLIFIGGGDGFFKKVNPAFTKVLGWSKEQLLNTSTFEFIHPDDIASTEIELKKLAHGHSTVNFIQRFKTISGSYKTLQWTSSPEASTGYIFGIGRDISKEKEKEEQLAESEEKLRVFFENSQGLMCTHDLEGKFLSVNTSGASTLGYTPQEITQMSLFDIIPQERHPYLNAYLDEIKKSGSVKGQMLTRHKNGSLHVWLFNNFLQKGATGEEYVIGNAYDITERERLQNDLIRTKEMLEQTNKVARVGGWDFNLEKQEIYWTSVTKEIHGVPQDYEPDLKSGINFYKEGDSRDRITQAINLGIAEGKSWNEELQIIDVSGKEVWVRALGNTEFENGVCKRLFGTFQDIDAYKEAELALKRSVAAQERLNEALLEQIELVKEQDKTIEKIQEFKFLADSIPQMIWTSQADGYTDYYNRYWFDYTGMTLEQTQTEGWEPVLHPDDLENDTNLWNESLATGKPYDTEVRFKRASDGAYRWHISRAVPMKNNKGEIVKWFGSCTDIDEYKKALDLENKISQYEDFNRIVAHNLRGPAGSIGMILTMLDETTDENEKADLLKMLSQSSETLNETLNELMKVLEVRNNHDLTYDDCDLQEIVNGIEKMLKGQMVAKKARIITDFNKNHILFPKIYLESIFYNLISNALKYSKDEIPPEIIISSTTKADKTLLTFKDNGLGIDLKQHGNNMFKLNKVFHRGYDSKGVGLFMTKTQIETFGGKISVQSDPGVGSEFFIEL</sequence>
<dbReference type="PRINTS" id="PR00344">
    <property type="entry name" value="BCTRLSENSOR"/>
</dbReference>
<dbReference type="GO" id="GO:0006355">
    <property type="term" value="P:regulation of DNA-templated transcription"/>
    <property type="evidence" value="ECO:0007669"/>
    <property type="project" value="InterPro"/>
</dbReference>
<evidence type="ECO:0000313" key="9">
    <source>
        <dbReference type="EMBL" id="MBK0379391.1"/>
    </source>
</evidence>
<dbReference type="InterPro" id="IPR036890">
    <property type="entry name" value="HATPase_C_sf"/>
</dbReference>
<protein>
    <recommendedName>
        <fullName evidence="2">histidine kinase</fullName>
        <ecNumber evidence="2">2.7.13.3</ecNumber>
    </recommendedName>
</protein>
<feature type="domain" description="Histidine kinase" evidence="6">
    <location>
        <begin position="702"/>
        <end position="910"/>
    </location>
</feature>
<dbReference type="InterPro" id="IPR004358">
    <property type="entry name" value="Sig_transdc_His_kin-like_C"/>
</dbReference>
<dbReference type="InterPro" id="IPR013656">
    <property type="entry name" value="PAS_4"/>
</dbReference>
<dbReference type="SUPFAM" id="SSF55785">
    <property type="entry name" value="PYP-like sensor domain (PAS domain)"/>
    <property type="match status" value="4"/>
</dbReference>
<name>A0A934PUI7_9SPHI</name>
<dbReference type="SMART" id="SM00091">
    <property type="entry name" value="PAS"/>
    <property type="match status" value="3"/>
</dbReference>
<comment type="catalytic activity">
    <reaction evidence="1">
        <text>ATP + protein L-histidine = ADP + protein N-phospho-L-histidine.</text>
        <dbReference type="EC" id="2.7.13.3"/>
    </reaction>
</comment>
<gene>
    <name evidence="9" type="ORF">I5M19_08740</name>
</gene>
<dbReference type="PROSITE" id="PS50109">
    <property type="entry name" value="HIS_KIN"/>
    <property type="match status" value="1"/>
</dbReference>
<dbReference type="InterPro" id="IPR003594">
    <property type="entry name" value="HATPase_dom"/>
</dbReference>
<feature type="domain" description="PAC" evidence="8">
    <location>
        <begin position="487"/>
        <end position="538"/>
    </location>
</feature>
<dbReference type="InterPro" id="IPR035965">
    <property type="entry name" value="PAS-like_dom_sf"/>
</dbReference>
<evidence type="ECO:0000259" key="8">
    <source>
        <dbReference type="PROSITE" id="PS50113"/>
    </source>
</evidence>
<dbReference type="EMBL" id="JAEHFW010000001">
    <property type="protein sequence ID" value="MBK0379391.1"/>
    <property type="molecule type" value="Genomic_DNA"/>
</dbReference>
<evidence type="ECO:0000256" key="4">
    <source>
        <dbReference type="ARBA" id="ARBA00022679"/>
    </source>
</evidence>
<evidence type="ECO:0000256" key="2">
    <source>
        <dbReference type="ARBA" id="ARBA00012438"/>
    </source>
</evidence>
<dbReference type="SUPFAM" id="SSF47384">
    <property type="entry name" value="Homodimeric domain of signal transducing histidine kinase"/>
    <property type="match status" value="1"/>
</dbReference>
<dbReference type="RefSeq" id="WP_200065821.1">
    <property type="nucleotide sequence ID" value="NZ_JAEHFW010000001.1"/>
</dbReference>
<dbReference type="PANTHER" id="PTHR43304:SF1">
    <property type="entry name" value="PAC DOMAIN-CONTAINING PROTEIN"/>
    <property type="match status" value="1"/>
</dbReference>
<dbReference type="SUPFAM" id="SSF55874">
    <property type="entry name" value="ATPase domain of HSP90 chaperone/DNA topoisomerase II/histidine kinase"/>
    <property type="match status" value="1"/>
</dbReference>
<comment type="caution">
    <text evidence="9">The sequence shown here is derived from an EMBL/GenBank/DDBJ whole genome shotgun (WGS) entry which is preliminary data.</text>
</comment>
<dbReference type="Pfam" id="PF08447">
    <property type="entry name" value="PAS_3"/>
    <property type="match status" value="1"/>
</dbReference>
<dbReference type="Pfam" id="PF01590">
    <property type="entry name" value="GAF"/>
    <property type="match status" value="1"/>
</dbReference>
<keyword evidence="4" id="KW-0808">Transferase</keyword>
<evidence type="ECO:0000256" key="5">
    <source>
        <dbReference type="ARBA" id="ARBA00022777"/>
    </source>
</evidence>
<dbReference type="Pfam" id="PF02518">
    <property type="entry name" value="HATPase_c"/>
    <property type="match status" value="1"/>
</dbReference>
<evidence type="ECO:0000259" key="6">
    <source>
        <dbReference type="PROSITE" id="PS50109"/>
    </source>
</evidence>
<dbReference type="InterPro" id="IPR003018">
    <property type="entry name" value="GAF"/>
</dbReference>
<dbReference type="GO" id="GO:0000155">
    <property type="term" value="F:phosphorelay sensor kinase activity"/>
    <property type="evidence" value="ECO:0007669"/>
    <property type="project" value="InterPro"/>
</dbReference>